<evidence type="ECO:0000256" key="1">
    <source>
        <dbReference type="SAM" id="MobiDB-lite"/>
    </source>
</evidence>
<evidence type="ECO:0000313" key="2">
    <source>
        <dbReference type="EMBL" id="KFB53993.1"/>
    </source>
</evidence>
<dbReference type="AlphaFoldDB" id="A0A084WUU9"/>
<gene>
    <name evidence="2" type="ORF">ZHAS_00022245</name>
</gene>
<feature type="compositionally biased region" description="Polar residues" evidence="1">
    <location>
        <begin position="77"/>
        <end position="102"/>
    </location>
</feature>
<protein>
    <submittedName>
        <fullName evidence="2 3">FHIPEP family protein</fullName>
    </submittedName>
</protein>
<accession>A0A084WUU9</accession>
<keyword evidence="4" id="KW-1185">Reference proteome</keyword>
<feature type="region of interest" description="Disordered" evidence="1">
    <location>
        <begin position="66"/>
        <end position="102"/>
    </location>
</feature>
<reference evidence="2 4" key="1">
    <citation type="journal article" date="2014" name="BMC Genomics">
        <title>Genome sequence of Anopheles sinensis provides insight into genetics basis of mosquito competence for malaria parasites.</title>
        <authorList>
            <person name="Zhou D."/>
            <person name="Zhang D."/>
            <person name="Ding G."/>
            <person name="Shi L."/>
            <person name="Hou Q."/>
            <person name="Ye Y."/>
            <person name="Xu Y."/>
            <person name="Zhou H."/>
            <person name="Xiong C."/>
            <person name="Li S."/>
            <person name="Yu J."/>
            <person name="Hong S."/>
            <person name="Yu X."/>
            <person name="Zou P."/>
            <person name="Chen C."/>
            <person name="Chang X."/>
            <person name="Wang W."/>
            <person name="Lv Y."/>
            <person name="Sun Y."/>
            <person name="Ma L."/>
            <person name="Shen B."/>
            <person name="Zhu C."/>
        </authorList>
    </citation>
    <scope>NUCLEOTIDE SEQUENCE [LARGE SCALE GENOMIC DNA]</scope>
</reference>
<dbReference type="EMBL" id="KE525423">
    <property type="protein sequence ID" value="KFB53993.1"/>
    <property type="molecule type" value="Genomic_DNA"/>
</dbReference>
<sequence>MQRGQGRWGGGFCILSVPKRHTNQLVTNSQHCIYYACRFHFPFPAVWFWSGTIMVEKHPAAASQIARSTRRRRIEASDSSSAQLETSRQHLRTLSSAGSQTWKTPDFPSTHLLRGFTTIVAGVQARLLANFLRQQLDTPPSGSRRDNCKVKTLPSVLGRWTEQVRQMSFGRLFEANSARVFRYKQGVSWHHTIYLMVYRRSE</sequence>
<dbReference type="VEuPathDB" id="VectorBase:ASIC022245"/>
<name>A0A084WUU9_ANOSI</name>
<proteinExistence type="predicted"/>
<organism evidence="2">
    <name type="scientific">Anopheles sinensis</name>
    <name type="common">Mosquito</name>
    <dbReference type="NCBI Taxonomy" id="74873"/>
    <lineage>
        <taxon>Eukaryota</taxon>
        <taxon>Metazoa</taxon>
        <taxon>Ecdysozoa</taxon>
        <taxon>Arthropoda</taxon>
        <taxon>Hexapoda</taxon>
        <taxon>Insecta</taxon>
        <taxon>Pterygota</taxon>
        <taxon>Neoptera</taxon>
        <taxon>Endopterygota</taxon>
        <taxon>Diptera</taxon>
        <taxon>Nematocera</taxon>
        <taxon>Culicoidea</taxon>
        <taxon>Culicidae</taxon>
        <taxon>Anophelinae</taxon>
        <taxon>Anopheles</taxon>
    </lineage>
</organism>
<evidence type="ECO:0000313" key="3">
    <source>
        <dbReference type="EnsemblMetazoa" id="ASIC022245-PA"/>
    </source>
</evidence>
<reference evidence="3" key="2">
    <citation type="submission" date="2020-05" db="UniProtKB">
        <authorList>
            <consortium name="EnsemblMetazoa"/>
        </authorList>
    </citation>
    <scope>IDENTIFICATION</scope>
</reference>
<dbReference type="EnsemblMetazoa" id="ASIC022245-RA">
    <property type="protein sequence ID" value="ASIC022245-PA"/>
    <property type="gene ID" value="ASIC022245"/>
</dbReference>
<dbReference type="EMBL" id="ATLV01027145">
    <property type="status" value="NOT_ANNOTATED_CDS"/>
    <property type="molecule type" value="Genomic_DNA"/>
</dbReference>
<evidence type="ECO:0000313" key="4">
    <source>
        <dbReference type="Proteomes" id="UP000030765"/>
    </source>
</evidence>
<dbReference type="Proteomes" id="UP000030765">
    <property type="component" value="Unassembled WGS sequence"/>
</dbReference>